<protein>
    <submittedName>
        <fullName evidence="1">26S proteasome regulatory subunit 6B</fullName>
    </submittedName>
</protein>
<dbReference type="EMBL" id="JAKNSF020000034">
    <property type="protein sequence ID" value="KAK7728246.1"/>
    <property type="molecule type" value="Genomic_DNA"/>
</dbReference>
<dbReference type="Proteomes" id="UP001430848">
    <property type="component" value="Unassembled WGS sequence"/>
</dbReference>
<accession>A0ABR1P7B9</accession>
<dbReference type="GO" id="GO:0000502">
    <property type="term" value="C:proteasome complex"/>
    <property type="evidence" value="ECO:0007669"/>
    <property type="project" value="UniProtKB-KW"/>
</dbReference>
<evidence type="ECO:0000313" key="2">
    <source>
        <dbReference type="Proteomes" id="UP001430848"/>
    </source>
</evidence>
<keyword evidence="1" id="KW-0647">Proteasome</keyword>
<sequence length="345" mass="39499">MYGAPIMDYAGAREDMTRPEAREVLQAYARILGPMTGLGDEGLKRFYAEIVLPEQWTSWFRDKDSTVDHFTSSRSRIPTGMASTMTLPNELICKVIQEVIDMPAVFIFDVITSTLQRSPISETQYRYMSLRPRVNPPGNKTGQEYPGTFESQVSKTIRSLLSTNTWIRAECLKHLQRIKLPDANGQGIVHFNPRKHVICLYRIDNWEFLTHRGDFILRPQDLLAFAKQLTDLDFDIDHVGFMAEGGCVNPEMLALFRTAFPTIHRIYAVVTELPRKNPSQPVDFICPARDSAHTLSPMFLHIARRSWDIIKTDLFFKGRPTSHRGDWEQGFDPEDGFDIEGMVLI</sequence>
<organism evidence="1 2">
    <name type="scientific">Diaporthe eres</name>
    <name type="common">Phomopsis oblonga</name>
    <dbReference type="NCBI Taxonomy" id="83184"/>
    <lineage>
        <taxon>Eukaryota</taxon>
        <taxon>Fungi</taxon>
        <taxon>Dikarya</taxon>
        <taxon>Ascomycota</taxon>
        <taxon>Pezizomycotina</taxon>
        <taxon>Sordariomycetes</taxon>
        <taxon>Sordariomycetidae</taxon>
        <taxon>Diaporthales</taxon>
        <taxon>Diaporthaceae</taxon>
        <taxon>Diaporthe</taxon>
        <taxon>Diaporthe eres species complex</taxon>
    </lineage>
</organism>
<gene>
    <name evidence="1" type="primary">RPT3_2</name>
    <name evidence="1" type="ORF">SLS63_006694</name>
</gene>
<keyword evidence="2" id="KW-1185">Reference proteome</keyword>
<reference evidence="1 2" key="1">
    <citation type="submission" date="2024-02" db="EMBL/GenBank/DDBJ databases">
        <title>De novo assembly and annotation of 12 fungi associated with fruit tree decline syndrome in Ontario, Canada.</title>
        <authorList>
            <person name="Sulman M."/>
            <person name="Ellouze W."/>
            <person name="Ilyukhin E."/>
        </authorList>
    </citation>
    <scope>NUCLEOTIDE SEQUENCE [LARGE SCALE GENOMIC DNA]</scope>
    <source>
        <strain evidence="1 2">M169</strain>
    </source>
</reference>
<comment type="caution">
    <text evidence="1">The sequence shown here is derived from an EMBL/GenBank/DDBJ whole genome shotgun (WGS) entry which is preliminary data.</text>
</comment>
<name>A0ABR1P7B9_DIAER</name>
<proteinExistence type="predicted"/>
<evidence type="ECO:0000313" key="1">
    <source>
        <dbReference type="EMBL" id="KAK7728246.1"/>
    </source>
</evidence>